<dbReference type="GO" id="GO:0004497">
    <property type="term" value="F:monooxygenase activity"/>
    <property type="evidence" value="ECO:0007669"/>
    <property type="project" value="UniProtKB-KW"/>
</dbReference>
<keyword evidence="6" id="KW-0560">Oxidoreductase</keyword>
<dbReference type="EMBL" id="CP073721">
    <property type="protein sequence ID" value="UWZ34654.1"/>
    <property type="molecule type" value="Genomic_DNA"/>
</dbReference>
<sequence length="536" mass="58098">MTETDVLVVGAGPTGLTLACDLLRHGVRARVIDKSAMFFQGSRGKGVTPRTVEVFDDLGISEQAKAASTTLMFRHYDRCGGFRDQPLPGYWTPTPNSPYTQLLIPQGRTEQLLRDRLAALGGSVELDTELIELAQSAQSVQATLRNGRQTAHVDVRYLVGCDGGHSAVRRMLGAVFEGSTHESQKILIGDVEVAGLRRDRLHVWFDATRGFLQLCPFSGTAAWQFAAGLPEWGAHPPAPSLETFQQVVDHIAGHDRIRLASTTWLSTYRVNARMVDQMRWRRVFLAGDAAHVHPPTGGLGMNTGIQDAYNLGWKLALVLTGGAGPRLLDSYEQERLPIAAWALGTSSDRLRAMTEEIANGSAGNLANVGTADTRQLGLGYRWSTLSLDRGQPGIGLSAGDRAPDAPCQNLATGAPTRLFDLFRGTRFTLLGFGDRCAAALNTVNAAGLDRIHTALITDGRATPHAVTVTLLDEKRHAFSGYGISHDSLILVRPDGYIAATTGWADARTILDYLNQLGRTKAFRRSRKTDPLAISEP</sequence>
<dbReference type="Pfam" id="PF01494">
    <property type="entry name" value="FAD_binding_3"/>
    <property type="match status" value="1"/>
</dbReference>
<organism evidence="6 7">
    <name type="scientific">Dactylosporangium roseum</name>
    <dbReference type="NCBI Taxonomy" id="47989"/>
    <lineage>
        <taxon>Bacteria</taxon>
        <taxon>Bacillati</taxon>
        <taxon>Actinomycetota</taxon>
        <taxon>Actinomycetes</taxon>
        <taxon>Micromonosporales</taxon>
        <taxon>Micromonosporaceae</taxon>
        <taxon>Dactylosporangium</taxon>
    </lineage>
</organism>
<dbReference type="Gene3D" id="3.40.30.120">
    <property type="match status" value="1"/>
</dbReference>
<dbReference type="InterPro" id="IPR036249">
    <property type="entry name" value="Thioredoxin-like_sf"/>
</dbReference>
<evidence type="ECO:0000259" key="5">
    <source>
        <dbReference type="Pfam" id="PF01494"/>
    </source>
</evidence>
<reference evidence="6" key="1">
    <citation type="submission" date="2021-04" db="EMBL/GenBank/DDBJ databases">
        <title>Biosynthetic gene clusters of Dactylosporangioum roseum.</title>
        <authorList>
            <person name="Hartkoorn R.C."/>
            <person name="Beaudoing E."/>
            <person name="Hot D."/>
            <person name="Moureu S."/>
        </authorList>
    </citation>
    <scope>NUCLEOTIDE SEQUENCE</scope>
    <source>
        <strain evidence="6">NRRL B-16295</strain>
    </source>
</reference>
<dbReference type="Gene3D" id="3.50.50.60">
    <property type="entry name" value="FAD/NAD(P)-binding domain"/>
    <property type="match status" value="1"/>
</dbReference>
<dbReference type="RefSeq" id="WP_260723981.1">
    <property type="nucleotide sequence ID" value="NZ_BAAABS010000018.1"/>
</dbReference>
<dbReference type="SUPFAM" id="SSF51905">
    <property type="entry name" value="FAD/NAD(P)-binding domain"/>
    <property type="match status" value="1"/>
</dbReference>
<dbReference type="Gene3D" id="3.30.70.2450">
    <property type="match status" value="1"/>
</dbReference>
<proteinExistence type="inferred from homology"/>
<evidence type="ECO:0000256" key="4">
    <source>
        <dbReference type="ARBA" id="ARBA00022827"/>
    </source>
</evidence>
<keyword evidence="3" id="KW-0285">Flavoprotein</keyword>
<protein>
    <submittedName>
        <fullName evidence="6">FAD-dependent monooxygenase</fullName>
    </submittedName>
</protein>
<name>A0ABY5YZ43_9ACTN</name>
<evidence type="ECO:0000313" key="6">
    <source>
        <dbReference type="EMBL" id="UWZ34654.1"/>
    </source>
</evidence>
<dbReference type="NCBIfam" id="NF004832">
    <property type="entry name" value="PRK06184.1"/>
    <property type="match status" value="1"/>
</dbReference>
<dbReference type="Proteomes" id="UP001058271">
    <property type="component" value="Chromosome"/>
</dbReference>
<dbReference type="SUPFAM" id="SSF52833">
    <property type="entry name" value="Thioredoxin-like"/>
    <property type="match status" value="1"/>
</dbReference>
<dbReference type="PANTHER" id="PTHR43004:SF19">
    <property type="entry name" value="BINDING MONOOXYGENASE, PUTATIVE (JCVI)-RELATED"/>
    <property type="match status" value="1"/>
</dbReference>
<dbReference type="InterPro" id="IPR050641">
    <property type="entry name" value="RIFMO-like"/>
</dbReference>
<keyword evidence="4" id="KW-0274">FAD</keyword>
<comment type="similarity">
    <text evidence="2">Belongs to the PheA/TfdB FAD monooxygenase family.</text>
</comment>
<dbReference type="InterPro" id="IPR036188">
    <property type="entry name" value="FAD/NAD-bd_sf"/>
</dbReference>
<accession>A0ABY5YZ43</accession>
<evidence type="ECO:0000256" key="3">
    <source>
        <dbReference type="ARBA" id="ARBA00022630"/>
    </source>
</evidence>
<comment type="cofactor">
    <cofactor evidence="1">
        <name>FAD</name>
        <dbReference type="ChEBI" id="CHEBI:57692"/>
    </cofactor>
</comment>
<keyword evidence="6" id="KW-0503">Monooxygenase</keyword>
<evidence type="ECO:0000313" key="7">
    <source>
        <dbReference type="Proteomes" id="UP001058271"/>
    </source>
</evidence>
<evidence type="ECO:0000256" key="1">
    <source>
        <dbReference type="ARBA" id="ARBA00001974"/>
    </source>
</evidence>
<dbReference type="InterPro" id="IPR002938">
    <property type="entry name" value="FAD-bd"/>
</dbReference>
<evidence type="ECO:0000256" key="2">
    <source>
        <dbReference type="ARBA" id="ARBA00007801"/>
    </source>
</evidence>
<feature type="domain" description="FAD-binding" evidence="5">
    <location>
        <begin position="3"/>
        <end position="340"/>
    </location>
</feature>
<keyword evidence="7" id="KW-1185">Reference proteome</keyword>
<dbReference type="Pfam" id="PF21274">
    <property type="entry name" value="Rng_hyd_C"/>
    <property type="match status" value="1"/>
</dbReference>
<dbReference type="PRINTS" id="PR00420">
    <property type="entry name" value="RNGMNOXGNASE"/>
</dbReference>
<gene>
    <name evidence="6" type="ORF">Drose_25970</name>
</gene>
<dbReference type="PANTHER" id="PTHR43004">
    <property type="entry name" value="TRK SYSTEM POTASSIUM UPTAKE PROTEIN"/>
    <property type="match status" value="1"/>
</dbReference>